<dbReference type="AlphaFoldDB" id="A0A557SYY7"/>
<feature type="transmembrane region" description="Helical" evidence="1">
    <location>
        <begin position="366"/>
        <end position="387"/>
    </location>
</feature>
<feature type="transmembrane region" description="Helical" evidence="1">
    <location>
        <begin position="308"/>
        <end position="328"/>
    </location>
</feature>
<evidence type="ECO:0000256" key="1">
    <source>
        <dbReference type="SAM" id="Phobius"/>
    </source>
</evidence>
<keyword evidence="1" id="KW-0812">Transmembrane</keyword>
<feature type="transmembrane region" description="Helical" evidence="1">
    <location>
        <begin position="81"/>
        <end position="104"/>
    </location>
</feature>
<organism evidence="2 3">
    <name type="scientific">Candidatus Nitrosocosmicus arcticus</name>
    <dbReference type="NCBI Taxonomy" id="2035267"/>
    <lineage>
        <taxon>Archaea</taxon>
        <taxon>Nitrososphaerota</taxon>
        <taxon>Nitrososphaeria</taxon>
        <taxon>Nitrososphaerales</taxon>
        <taxon>Nitrososphaeraceae</taxon>
        <taxon>Candidatus Nitrosocosmicus</taxon>
    </lineage>
</organism>
<feature type="transmembrane region" description="Helical" evidence="1">
    <location>
        <begin position="16"/>
        <end position="35"/>
    </location>
</feature>
<feature type="transmembrane region" description="Helical" evidence="1">
    <location>
        <begin position="241"/>
        <end position="263"/>
    </location>
</feature>
<keyword evidence="3" id="KW-1185">Reference proteome</keyword>
<feature type="transmembrane region" description="Helical" evidence="1">
    <location>
        <begin position="47"/>
        <end position="69"/>
    </location>
</feature>
<protein>
    <submittedName>
        <fullName evidence="2">Uncharacterized protein</fullName>
    </submittedName>
</protein>
<dbReference type="EMBL" id="VOAH01000001">
    <property type="protein sequence ID" value="TVP41821.1"/>
    <property type="molecule type" value="Genomic_DNA"/>
</dbReference>
<proteinExistence type="predicted"/>
<reference evidence="2 3" key="1">
    <citation type="journal article" date="2019" name="Front. Microbiol.">
        <title>Ammonia Oxidation by the Arctic Terrestrial Thaumarchaeote Candidatus Nitrosocosmicus arcticus Is Stimulated by Increasing Temperatures.</title>
        <authorList>
            <person name="Alves R.J.E."/>
            <person name="Kerou M."/>
            <person name="Zappe A."/>
            <person name="Bittner R."/>
            <person name="Abby S.S."/>
            <person name="Schmidt H.A."/>
            <person name="Pfeifer K."/>
            <person name="Schleper C."/>
        </authorList>
    </citation>
    <scope>NUCLEOTIDE SEQUENCE [LARGE SCALE GENOMIC DNA]</scope>
    <source>
        <strain evidence="2 3">Kfb</strain>
    </source>
</reference>
<keyword evidence="1" id="KW-0472">Membrane</keyword>
<feature type="transmembrane region" description="Helical" evidence="1">
    <location>
        <begin position="340"/>
        <end position="360"/>
    </location>
</feature>
<evidence type="ECO:0000313" key="3">
    <source>
        <dbReference type="Proteomes" id="UP000315289"/>
    </source>
</evidence>
<dbReference type="RefSeq" id="WP_144728380.1">
    <property type="nucleotide sequence ID" value="NZ_ML675578.1"/>
</dbReference>
<comment type="caution">
    <text evidence="2">The sequence shown here is derived from an EMBL/GenBank/DDBJ whole genome shotgun (WGS) entry which is preliminary data.</text>
</comment>
<dbReference type="Proteomes" id="UP000315289">
    <property type="component" value="Unassembled WGS sequence"/>
</dbReference>
<dbReference type="OrthoDB" id="374412at2157"/>
<keyword evidence="1" id="KW-1133">Transmembrane helix</keyword>
<feature type="transmembrane region" description="Helical" evidence="1">
    <location>
        <begin position="158"/>
        <end position="176"/>
    </location>
</feature>
<feature type="transmembrane region" description="Helical" evidence="1">
    <location>
        <begin position="275"/>
        <end position="296"/>
    </location>
</feature>
<gene>
    <name evidence="2" type="ORF">NARC_10227</name>
</gene>
<sequence length="467" mass="52751">MERLRLNEFFFNNRKLTIITAAVLVVLIILNLLATRQIIYLNNAGEIALFTLTTVLGYGIGSLILLGFTRHITKYLLNRSLLMRIMHIMVSVIQFSLLGILIFILYNNITNCPEYFTVCGGNEYFVIAFNAMASLTTAAIMGIISYKFFTWYRLHKRNFVVLFYGLAATALAMSIVGDAFDKLVLVQIVKEDSPHGAISMASFIYKVFDEYDGAIMYKTVNPDYTTLYLVPNSNLALYNQIIYLTSLSPYILTWIGTAFLLGYYYKKTHKLDFKFWIILAAPLVLYLIGSGLIFSLPADFPYKYYFRLIFRVGTIGSSLLFGLAFYLITKDLKSQKVRDYLTIAAIGLSAIGIANEISALQQTYGVAAHSLVLLSSYLFSIGLYSSAVSLSHDNALRNTVRKSMLELVQDIGTAQMEKDIQDARNIVMKKAYERETLMRSDTGISPSAQEDELKKYLDEIISEIKTK</sequence>
<accession>A0A557SYY7</accession>
<evidence type="ECO:0000313" key="2">
    <source>
        <dbReference type="EMBL" id="TVP41821.1"/>
    </source>
</evidence>
<feature type="transmembrane region" description="Helical" evidence="1">
    <location>
        <begin position="124"/>
        <end position="146"/>
    </location>
</feature>
<name>A0A557SYY7_9ARCH</name>